<accession>A0A1G7T555</accession>
<dbReference type="EMBL" id="FNBG01000034">
    <property type="protein sequence ID" value="SDG29750.1"/>
    <property type="molecule type" value="Genomic_DNA"/>
</dbReference>
<dbReference type="GO" id="GO:0051607">
    <property type="term" value="P:defense response to virus"/>
    <property type="evidence" value="ECO:0007669"/>
    <property type="project" value="UniProtKB-KW"/>
</dbReference>
<dbReference type="OrthoDB" id="5363158at2"/>
<evidence type="ECO:0000313" key="3">
    <source>
        <dbReference type="Proteomes" id="UP000198972"/>
    </source>
</evidence>
<dbReference type="AlphaFoldDB" id="A0A1G7T555"/>
<evidence type="ECO:0000313" key="2">
    <source>
        <dbReference type="EMBL" id="SDG29750.1"/>
    </source>
</evidence>
<dbReference type="RefSeq" id="WP_091235358.1">
    <property type="nucleotide sequence ID" value="NZ_FNBG01000034.1"/>
</dbReference>
<dbReference type="STRING" id="670482.SAMN04488542_1345"/>
<gene>
    <name evidence="2" type="ORF">SAMN04488542_1345</name>
</gene>
<keyword evidence="3" id="KW-1185">Reference proteome</keyword>
<evidence type="ECO:0000256" key="1">
    <source>
        <dbReference type="ARBA" id="ARBA00023118"/>
    </source>
</evidence>
<dbReference type="InterPro" id="IPR013421">
    <property type="entry name" value="CRISPR-assoc_prot_Cas5_HALMA"/>
</dbReference>
<name>A0A1G7T555_9BACL</name>
<dbReference type="Proteomes" id="UP000198972">
    <property type="component" value="Unassembled WGS sequence"/>
</dbReference>
<keyword evidence="1" id="KW-0051">Antiviral defense</keyword>
<dbReference type="InterPro" id="IPR013422">
    <property type="entry name" value="CRISPR-assoc_prot_Cas5_N"/>
</dbReference>
<organism evidence="2 3">
    <name type="scientific">Fontibacillus panacisegetis</name>
    <dbReference type="NCBI Taxonomy" id="670482"/>
    <lineage>
        <taxon>Bacteria</taxon>
        <taxon>Bacillati</taxon>
        <taxon>Bacillota</taxon>
        <taxon>Bacilli</taxon>
        <taxon>Bacillales</taxon>
        <taxon>Paenibacillaceae</taxon>
        <taxon>Fontibacillus</taxon>
    </lineage>
</organism>
<dbReference type="NCBIfam" id="TIGR02593">
    <property type="entry name" value="CRISPR_cas5"/>
    <property type="match status" value="1"/>
</dbReference>
<proteinExistence type="predicted"/>
<protein>
    <submittedName>
        <fullName evidence="2">CRISPR-associated protein Cas5h</fullName>
    </submittedName>
</protein>
<dbReference type="NCBIfam" id="TIGR02592">
    <property type="entry name" value="cas_Cas5h"/>
    <property type="match status" value="1"/>
</dbReference>
<sequence length="265" mass="30893">MRALRFELQGESAFFKKPDVNSYAYFTYSHIHKIALFGLLGAVIGLGGYAQQYRYNQELVKHEKDNSSKRIFPEFYEILQHAWISIVPHGDRGYFAKKIQIFNNTVGYASLEEGGVLNVREQWLERPHWSVYVADNSGLPDGVFDRLVDYILNSKAEFMPYLGKNDHPASITSPVLIQLDRPEREIRYIDSLRSANIAPHPRGKIRGREMQSYFKEYMPVALNEENNGYINEQLVFTNHEVDPASMSQHDLERLYMDERRTIYFI</sequence>
<reference evidence="2 3" key="1">
    <citation type="submission" date="2016-10" db="EMBL/GenBank/DDBJ databases">
        <authorList>
            <person name="de Groot N.N."/>
        </authorList>
    </citation>
    <scope>NUCLEOTIDE SEQUENCE [LARGE SCALE GENOMIC DNA]</scope>
    <source>
        <strain evidence="2 3">DSM 28129</strain>
    </source>
</reference>